<dbReference type="GO" id="GO:0016740">
    <property type="term" value="F:transferase activity"/>
    <property type="evidence" value="ECO:0007669"/>
    <property type="project" value="UniProtKB-KW"/>
</dbReference>
<dbReference type="OrthoDB" id="9803036at2"/>
<proteinExistence type="predicted"/>
<accession>A0A1H0VJL9</accession>
<keyword evidence="2" id="KW-1185">Reference proteome</keyword>
<dbReference type="InterPro" id="IPR047324">
    <property type="entry name" value="LbH_gamma_CA-like"/>
</dbReference>
<dbReference type="Gene3D" id="2.160.10.10">
    <property type="entry name" value="Hexapeptide repeat proteins"/>
    <property type="match status" value="1"/>
</dbReference>
<sequence>MPLSPYLDAAPTMDDSVFIHASAQVIGDVHLGRDASVWCNAVLRGDVHRITVGEGSNVQDLSMGHVSHRHPGKPDGSPLVIGSHVTIGHSAILHGCRIGDECLIGMGSIVMDDAVIGDQVMLGAGSLVPPGKVLERGSLYIGRPAVRQRALTPQEIAYLRYSAEHYVRVKNNYLAPAQPPMPPQPR</sequence>
<dbReference type="EMBL" id="FNJL01000026">
    <property type="protein sequence ID" value="SDP78395.1"/>
    <property type="molecule type" value="Genomic_DNA"/>
</dbReference>
<evidence type="ECO:0000313" key="2">
    <source>
        <dbReference type="Proteomes" id="UP000199317"/>
    </source>
</evidence>
<name>A0A1H0VJL9_9BURK</name>
<dbReference type="InterPro" id="IPR050484">
    <property type="entry name" value="Transf_Hexapept/Carb_Anhydrase"/>
</dbReference>
<organism evidence="1 2">
    <name type="scientific">Paracidovorax cattleyae</name>
    <dbReference type="NCBI Taxonomy" id="80868"/>
    <lineage>
        <taxon>Bacteria</taxon>
        <taxon>Pseudomonadati</taxon>
        <taxon>Pseudomonadota</taxon>
        <taxon>Betaproteobacteria</taxon>
        <taxon>Burkholderiales</taxon>
        <taxon>Comamonadaceae</taxon>
        <taxon>Paracidovorax</taxon>
    </lineage>
</organism>
<dbReference type="PANTHER" id="PTHR13061">
    <property type="entry name" value="DYNACTIN SUBUNIT P25"/>
    <property type="match status" value="1"/>
</dbReference>
<dbReference type="Proteomes" id="UP000199317">
    <property type="component" value="Unassembled WGS sequence"/>
</dbReference>
<evidence type="ECO:0000313" key="1">
    <source>
        <dbReference type="EMBL" id="SDP78395.1"/>
    </source>
</evidence>
<dbReference type="Pfam" id="PF00132">
    <property type="entry name" value="Hexapep"/>
    <property type="match status" value="1"/>
</dbReference>
<reference evidence="2" key="1">
    <citation type="submission" date="2016-10" db="EMBL/GenBank/DDBJ databases">
        <authorList>
            <person name="Varghese N."/>
            <person name="Submissions S."/>
        </authorList>
    </citation>
    <scope>NUCLEOTIDE SEQUENCE [LARGE SCALE GENOMIC DNA]</scope>
    <source>
        <strain evidence="2">DSM 17101</strain>
    </source>
</reference>
<dbReference type="AlphaFoldDB" id="A0A1H0VJL9"/>
<dbReference type="RefSeq" id="WP_092837411.1">
    <property type="nucleotide sequence ID" value="NZ_CP028290.1"/>
</dbReference>
<dbReference type="PANTHER" id="PTHR13061:SF56">
    <property type="entry name" value="PROTEIN YRDA"/>
    <property type="match status" value="1"/>
</dbReference>
<gene>
    <name evidence="1" type="ORF">SAMN04489708_12658</name>
</gene>
<keyword evidence="1" id="KW-0808">Transferase</keyword>
<dbReference type="InterPro" id="IPR011004">
    <property type="entry name" value="Trimer_LpxA-like_sf"/>
</dbReference>
<protein>
    <submittedName>
        <fullName evidence="1">Carbonic anhydrase or acetyltransferase, isoleucine patch superfamily</fullName>
    </submittedName>
</protein>
<dbReference type="SUPFAM" id="SSF51161">
    <property type="entry name" value="Trimeric LpxA-like enzymes"/>
    <property type="match status" value="1"/>
</dbReference>
<dbReference type="CDD" id="cd04645">
    <property type="entry name" value="LbH_gamma_CA_like"/>
    <property type="match status" value="1"/>
</dbReference>
<dbReference type="InterPro" id="IPR001451">
    <property type="entry name" value="Hexapep"/>
</dbReference>